<keyword evidence="2" id="KW-1185">Reference proteome</keyword>
<reference evidence="1 2" key="1">
    <citation type="submission" date="2011-08" db="EMBL/GenBank/DDBJ databases">
        <authorList>
            <person name="Lin Y."/>
            <person name="Hao X."/>
            <person name="Johnstone L."/>
            <person name="Miller S.J."/>
            <person name="Wei G."/>
            <person name="Rensing C."/>
        </authorList>
    </citation>
    <scope>NUCLEOTIDE SEQUENCE [LARGE SCALE GENOMIC DNA]</scope>
    <source>
        <strain evidence="1 2">K42</strain>
    </source>
</reference>
<gene>
    <name evidence="1" type="ORF">SZN_05602</name>
</gene>
<comment type="caution">
    <text evidence="1">The sequence shown here is derived from an EMBL/GenBank/DDBJ whole genome shotgun (WGS) entry which is preliminary data.</text>
</comment>
<dbReference type="AlphaFoldDB" id="G2G6L3"/>
<dbReference type="Proteomes" id="UP000004217">
    <property type="component" value="Unassembled WGS sequence"/>
</dbReference>
<evidence type="ECO:0000313" key="2">
    <source>
        <dbReference type="Proteomes" id="UP000004217"/>
    </source>
</evidence>
<protein>
    <submittedName>
        <fullName evidence="1">Uncharacterized protein</fullName>
    </submittedName>
</protein>
<sequence>MTKWMEHALDCGIDQLEMSLCECCLRPPGRLLAGGQLFNTVQQSPGFVAIPEVQCYDREMRSQIDCFIDELGVHQCVELLASHGDRMTAETGVVEPFGQFAVQPG</sequence>
<evidence type="ECO:0000313" key="1">
    <source>
        <dbReference type="EMBL" id="EGX60904.1"/>
    </source>
</evidence>
<accession>G2G6L3</accession>
<dbReference type="EMBL" id="AGBF01000009">
    <property type="protein sequence ID" value="EGX60904.1"/>
    <property type="molecule type" value="Genomic_DNA"/>
</dbReference>
<proteinExistence type="predicted"/>
<name>G2G6L3_9ACTN</name>
<organism evidence="1 2">
    <name type="scientific">Streptomyces zinciresistens K42</name>
    <dbReference type="NCBI Taxonomy" id="700597"/>
    <lineage>
        <taxon>Bacteria</taxon>
        <taxon>Bacillati</taxon>
        <taxon>Actinomycetota</taxon>
        <taxon>Actinomycetes</taxon>
        <taxon>Kitasatosporales</taxon>
        <taxon>Streptomycetaceae</taxon>
        <taxon>Streptomyces</taxon>
    </lineage>
</organism>